<dbReference type="AlphaFoldDB" id="A0A452Y869"/>
<reference evidence="2" key="4">
    <citation type="submission" date="2019-03" db="UniProtKB">
        <authorList>
            <consortium name="EnsemblPlants"/>
        </authorList>
    </citation>
    <scope>IDENTIFICATION</scope>
</reference>
<reference evidence="2" key="3">
    <citation type="journal article" date="2017" name="Nature">
        <title>Genome sequence of the progenitor of the wheat D genome Aegilops tauschii.</title>
        <authorList>
            <person name="Luo M.C."/>
            <person name="Gu Y.Q."/>
            <person name="Puiu D."/>
            <person name="Wang H."/>
            <person name="Twardziok S.O."/>
            <person name="Deal K.R."/>
            <person name="Huo N."/>
            <person name="Zhu T."/>
            <person name="Wang L."/>
            <person name="Wang Y."/>
            <person name="McGuire P.E."/>
            <person name="Liu S."/>
            <person name="Long H."/>
            <person name="Ramasamy R.K."/>
            <person name="Rodriguez J.C."/>
            <person name="Van S.L."/>
            <person name="Yuan L."/>
            <person name="Wang Z."/>
            <person name="Xia Z."/>
            <person name="Xiao L."/>
            <person name="Anderson O.D."/>
            <person name="Ouyang S."/>
            <person name="Liang Y."/>
            <person name="Zimin A.V."/>
            <person name="Pertea G."/>
            <person name="Qi P."/>
            <person name="Bennetzen J.L."/>
            <person name="Dai X."/>
            <person name="Dawson M.W."/>
            <person name="Muller H.G."/>
            <person name="Kugler K."/>
            <person name="Rivarola-Duarte L."/>
            <person name="Spannagl M."/>
            <person name="Mayer K.F.X."/>
            <person name="Lu F.H."/>
            <person name="Bevan M.W."/>
            <person name="Leroy P."/>
            <person name="Li P."/>
            <person name="You F.M."/>
            <person name="Sun Q."/>
            <person name="Liu Z."/>
            <person name="Lyons E."/>
            <person name="Wicker T."/>
            <person name="Salzberg S.L."/>
            <person name="Devos K.M."/>
            <person name="Dvorak J."/>
        </authorList>
    </citation>
    <scope>NUCLEOTIDE SEQUENCE [LARGE SCALE GENOMIC DNA]</scope>
    <source>
        <strain evidence="2">cv. AL8/78</strain>
    </source>
</reference>
<accession>A0A452Y869</accession>
<dbReference type="EnsemblPlants" id="AET1Gv20329800.2">
    <property type="protein sequence ID" value="AET1Gv20329800.2"/>
    <property type="gene ID" value="AET1Gv20329800"/>
</dbReference>
<feature type="region of interest" description="Disordered" evidence="1">
    <location>
        <begin position="93"/>
        <end position="145"/>
    </location>
</feature>
<evidence type="ECO:0000313" key="3">
    <source>
        <dbReference type="Proteomes" id="UP000015105"/>
    </source>
</evidence>
<evidence type="ECO:0000313" key="2">
    <source>
        <dbReference type="EnsemblPlants" id="AET1Gv20329800.2"/>
    </source>
</evidence>
<sequence>PHASKSPHNTPLDANEPLFIRLTFPALTAPPPPSPPRRAPSPSPLWSYDARCRCNLPSPPLDVALPVCLSHGARHLPPDPPFRHLLYRRRNLPSHRSPSGCPARPPLLRRQPPAPPSPVVHDARRWPRPSASPMARAPVRRPRPSASPVAHDCCCVRLEQRHRVALPHRLKALLVLLKSL</sequence>
<dbReference type="Proteomes" id="UP000015105">
    <property type="component" value="Chromosome 1D"/>
</dbReference>
<evidence type="ECO:0000256" key="1">
    <source>
        <dbReference type="SAM" id="MobiDB-lite"/>
    </source>
</evidence>
<reference evidence="3" key="2">
    <citation type="journal article" date="2017" name="Nat. Plants">
        <title>The Aegilops tauschii genome reveals multiple impacts of transposons.</title>
        <authorList>
            <person name="Zhao G."/>
            <person name="Zou C."/>
            <person name="Li K."/>
            <person name="Wang K."/>
            <person name="Li T."/>
            <person name="Gao L."/>
            <person name="Zhang X."/>
            <person name="Wang H."/>
            <person name="Yang Z."/>
            <person name="Liu X."/>
            <person name="Jiang W."/>
            <person name="Mao L."/>
            <person name="Kong X."/>
            <person name="Jiao Y."/>
            <person name="Jia J."/>
        </authorList>
    </citation>
    <scope>NUCLEOTIDE SEQUENCE [LARGE SCALE GENOMIC DNA]</scope>
    <source>
        <strain evidence="3">cv. AL8/78</strain>
    </source>
</reference>
<keyword evidence="3" id="KW-1185">Reference proteome</keyword>
<feature type="compositionally biased region" description="Low complexity" evidence="1">
    <location>
        <begin position="128"/>
        <end position="137"/>
    </location>
</feature>
<name>A0A452Y869_AEGTS</name>
<reference evidence="2" key="5">
    <citation type="journal article" date="2021" name="G3 (Bethesda)">
        <title>Aegilops tauschii genome assembly Aet v5.0 features greater sequence contiguity and improved annotation.</title>
        <authorList>
            <person name="Wang L."/>
            <person name="Zhu T."/>
            <person name="Rodriguez J.C."/>
            <person name="Deal K.R."/>
            <person name="Dubcovsky J."/>
            <person name="McGuire P.E."/>
            <person name="Lux T."/>
            <person name="Spannagl M."/>
            <person name="Mayer K.F.X."/>
            <person name="Baldrich P."/>
            <person name="Meyers B.C."/>
            <person name="Huo N."/>
            <person name="Gu Y.Q."/>
            <person name="Zhou H."/>
            <person name="Devos K.M."/>
            <person name="Bennetzen J.L."/>
            <person name="Unver T."/>
            <person name="Budak H."/>
            <person name="Gulick P.J."/>
            <person name="Galiba G."/>
            <person name="Kalapos B."/>
            <person name="Nelson D.R."/>
            <person name="Li P."/>
            <person name="You F.M."/>
            <person name="Luo M.C."/>
            <person name="Dvorak J."/>
        </authorList>
    </citation>
    <scope>NUCLEOTIDE SEQUENCE [LARGE SCALE GENOMIC DNA]</scope>
    <source>
        <strain evidence="2">cv. AL8/78</strain>
    </source>
</reference>
<proteinExistence type="predicted"/>
<dbReference type="Gramene" id="AET1Gv20329800.2">
    <property type="protein sequence ID" value="AET1Gv20329800.2"/>
    <property type="gene ID" value="AET1Gv20329800"/>
</dbReference>
<protein>
    <submittedName>
        <fullName evidence="2">Uncharacterized protein</fullName>
    </submittedName>
</protein>
<reference evidence="3" key="1">
    <citation type="journal article" date="2014" name="Science">
        <title>Ancient hybridizations among the ancestral genomes of bread wheat.</title>
        <authorList>
            <consortium name="International Wheat Genome Sequencing Consortium,"/>
            <person name="Marcussen T."/>
            <person name="Sandve S.R."/>
            <person name="Heier L."/>
            <person name="Spannagl M."/>
            <person name="Pfeifer M."/>
            <person name="Jakobsen K.S."/>
            <person name="Wulff B.B."/>
            <person name="Steuernagel B."/>
            <person name="Mayer K.F."/>
            <person name="Olsen O.A."/>
        </authorList>
    </citation>
    <scope>NUCLEOTIDE SEQUENCE [LARGE SCALE GENOMIC DNA]</scope>
    <source>
        <strain evidence="3">cv. AL8/78</strain>
    </source>
</reference>
<organism evidence="2 3">
    <name type="scientific">Aegilops tauschii subsp. strangulata</name>
    <name type="common">Goatgrass</name>
    <dbReference type="NCBI Taxonomy" id="200361"/>
    <lineage>
        <taxon>Eukaryota</taxon>
        <taxon>Viridiplantae</taxon>
        <taxon>Streptophyta</taxon>
        <taxon>Embryophyta</taxon>
        <taxon>Tracheophyta</taxon>
        <taxon>Spermatophyta</taxon>
        <taxon>Magnoliopsida</taxon>
        <taxon>Liliopsida</taxon>
        <taxon>Poales</taxon>
        <taxon>Poaceae</taxon>
        <taxon>BOP clade</taxon>
        <taxon>Pooideae</taxon>
        <taxon>Triticodae</taxon>
        <taxon>Triticeae</taxon>
        <taxon>Triticinae</taxon>
        <taxon>Aegilops</taxon>
    </lineage>
</organism>